<name>A0A2U3QAQ4_9BRAD</name>
<dbReference type="AlphaFoldDB" id="A0A2U3QAQ4"/>
<dbReference type="KEGG" id="bvz:BRAD3257_7077141D"/>
<dbReference type="Proteomes" id="UP000246085">
    <property type="component" value="Chromosome BRAD3257"/>
</dbReference>
<proteinExistence type="predicted"/>
<accession>A0A2U3QAQ4</accession>
<dbReference type="EMBL" id="LS398110">
    <property type="protein sequence ID" value="SPP98409.1"/>
    <property type="molecule type" value="Genomic_DNA"/>
</dbReference>
<evidence type="ECO:0000313" key="2">
    <source>
        <dbReference type="Proteomes" id="UP000246085"/>
    </source>
</evidence>
<sequence length="52" mass="5990">MFQRTSNLSDTQCASEANEMRTSATNDRYYAHRQRFAGYTLLPELGAIEFLL</sequence>
<gene>
    <name evidence="1" type="ORF">BRAD3257_CDS7077141D</name>
</gene>
<protein>
    <submittedName>
        <fullName evidence="1">Type III effector nopAH-like</fullName>
    </submittedName>
</protein>
<evidence type="ECO:0000313" key="1">
    <source>
        <dbReference type="EMBL" id="SPP98409.1"/>
    </source>
</evidence>
<organism evidence="1 2">
    <name type="scientific">Bradyrhizobium vignae</name>
    <dbReference type="NCBI Taxonomy" id="1549949"/>
    <lineage>
        <taxon>Bacteria</taxon>
        <taxon>Pseudomonadati</taxon>
        <taxon>Pseudomonadota</taxon>
        <taxon>Alphaproteobacteria</taxon>
        <taxon>Hyphomicrobiales</taxon>
        <taxon>Nitrobacteraceae</taxon>
        <taxon>Bradyrhizobium</taxon>
    </lineage>
</organism>
<reference evidence="1 2" key="1">
    <citation type="submission" date="2018-03" db="EMBL/GenBank/DDBJ databases">
        <authorList>
            <person name="Gully D."/>
        </authorList>
    </citation>
    <scope>NUCLEOTIDE SEQUENCE [LARGE SCALE GENOMIC DNA]</scope>
    <source>
        <strain evidence="1">ORS3257</strain>
    </source>
</reference>